<keyword evidence="3" id="KW-1185">Reference proteome</keyword>
<accession>A0A3N1KQI5</accession>
<dbReference type="Gene3D" id="3.40.50.880">
    <property type="match status" value="1"/>
</dbReference>
<evidence type="ECO:0000313" key="2">
    <source>
        <dbReference type="EMBL" id="ROP81049.1"/>
    </source>
</evidence>
<dbReference type="AlphaFoldDB" id="A0A3N1KQI5"/>
<dbReference type="RefSeq" id="WP_123695534.1">
    <property type="nucleotide sequence ID" value="NZ_AP019700.1"/>
</dbReference>
<evidence type="ECO:0000256" key="1">
    <source>
        <dbReference type="SAM" id="Phobius"/>
    </source>
</evidence>
<dbReference type="PANTHER" id="PTHR37947">
    <property type="entry name" value="BLL2462 PROTEIN"/>
    <property type="match status" value="1"/>
</dbReference>
<keyword evidence="1" id="KW-1133">Transmembrane helix</keyword>
<evidence type="ECO:0008006" key="4">
    <source>
        <dbReference type="Google" id="ProtNLM"/>
    </source>
</evidence>
<organism evidence="2 3">
    <name type="scientific">Stella humosa</name>
    <dbReference type="NCBI Taxonomy" id="94"/>
    <lineage>
        <taxon>Bacteria</taxon>
        <taxon>Pseudomonadati</taxon>
        <taxon>Pseudomonadota</taxon>
        <taxon>Alphaproteobacteria</taxon>
        <taxon>Rhodospirillales</taxon>
        <taxon>Stellaceae</taxon>
        <taxon>Stella</taxon>
    </lineage>
</organism>
<comment type="caution">
    <text evidence="2">The sequence shown here is derived from an EMBL/GenBank/DDBJ whole genome shotgun (WGS) entry which is preliminary data.</text>
</comment>
<protein>
    <recommendedName>
        <fullName evidence="4">Glutamine amidotransferase</fullName>
    </recommendedName>
</protein>
<feature type="transmembrane region" description="Helical" evidence="1">
    <location>
        <begin position="12"/>
        <end position="32"/>
    </location>
</feature>
<dbReference type="InterPro" id="IPR029062">
    <property type="entry name" value="Class_I_gatase-like"/>
</dbReference>
<sequence>MNHWTVAFTPLVPWWAIAALAAAALPLLAFGLFRRARGVAWRTVALAVILGALANPALVEEDREPQRDVAVLLIDESPSQQIGQRMERAEAAQRAIVERAKSIPGLDLRVVRAGAPGDDADPAADDGTRLFGALAQAVSDVPRQRLAGAVLVTDGQVHDVPDDPSHPLFGMPIHTLLTGERDEGDRRLVIEQTPSFGLVGKTVRVVLRVEDLPRATAGAAAGQARVIIRRDGASPQAHMVPLGTPHGIDLTLEHGGPTVFEIVTDPGQRELTLDNNRASFVVNGVRDRLRVLLVSGEPHPGERTWRNILKSDPSVDLVHFTILRPPEKQDGTPVRELSLIAFPIRELFDLKVNEFDLIIFDRYRRRGILPQLYLENVANFVRRGGGLLEAGGPINNSALSLTRTPLGQVLPGEPTGILHELGYRPRVTPMGERHPVTADLPGNEGGEPRWGRWFRQSAMQARSGNVLMSGVGADPLLILDRVGEGRVAQVTSDHIWLWARGFEGGGPQAELLRRLAYWLMKEPDLEEQDLRARIEGRRLIIERRSLDPKDSPVQISPPNSPPITVRLEDVGGGRQTVSVPIRESGLYTITDGEKTALAAAGALNPKELTDVRSLPDLLRPVADATGGGVFHLARDGIPEARRVRSGRTFAGSDWFGLRANADYVVTGIRDAALLPAIIVMALALGALMLAWRREGR</sequence>
<proteinExistence type="predicted"/>
<evidence type="ECO:0000313" key="3">
    <source>
        <dbReference type="Proteomes" id="UP000278222"/>
    </source>
</evidence>
<dbReference type="OrthoDB" id="9769144at2"/>
<dbReference type="Proteomes" id="UP000278222">
    <property type="component" value="Unassembled WGS sequence"/>
</dbReference>
<dbReference type="SUPFAM" id="SSF52317">
    <property type="entry name" value="Class I glutamine amidotransferase-like"/>
    <property type="match status" value="1"/>
</dbReference>
<keyword evidence="1" id="KW-0472">Membrane</keyword>
<name>A0A3N1KQI5_9PROT</name>
<keyword evidence="1" id="KW-0812">Transmembrane</keyword>
<dbReference type="EMBL" id="RJKX01000019">
    <property type="protein sequence ID" value="ROP81049.1"/>
    <property type="molecule type" value="Genomic_DNA"/>
</dbReference>
<reference evidence="2 3" key="1">
    <citation type="submission" date="2018-11" db="EMBL/GenBank/DDBJ databases">
        <title>Genomic Encyclopedia of Type Strains, Phase IV (KMG-IV): sequencing the most valuable type-strain genomes for metagenomic binning, comparative biology and taxonomic classification.</title>
        <authorList>
            <person name="Goeker M."/>
        </authorList>
    </citation>
    <scope>NUCLEOTIDE SEQUENCE [LARGE SCALE GENOMIC DNA]</scope>
    <source>
        <strain evidence="2 3">DSM 5900</strain>
    </source>
</reference>
<feature type="transmembrane region" description="Helical" evidence="1">
    <location>
        <begin position="672"/>
        <end position="691"/>
    </location>
</feature>
<gene>
    <name evidence="2" type="ORF">EDC65_5384</name>
</gene>
<feature type="transmembrane region" description="Helical" evidence="1">
    <location>
        <begin position="39"/>
        <end position="59"/>
    </location>
</feature>
<dbReference type="PANTHER" id="PTHR37947:SF1">
    <property type="entry name" value="BLL2462 PROTEIN"/>
    <property type="match status" value="1"/>
</dbReference>